<sequence>MSDTRDKLLESKYFLERMTETQSNRDAFKYNLSAFLAATRSVTAIMQKVSGFKGWYEEIQAKLQSDDTMKLLKNKRNITIHQQPVRPRAHVNVSITEHIVLSDSVSIVITRADGTVERRESEPTPSPGYDRPSNLYSVDCFAPSAFGTKTVVKKLNLMWLDKHSSE</sequence>
<dbReference type="EMBL" id="BARW01001946">
    <property type="protein sequence ID" value="GAI65713.1"/>
    <property type="molecule type" value="Genomic_DNA"/>
</dbReference>
<name>X1QBU9_9ZZZZ</name>
<gene>
    <name evidence="1" type="ORF">S12H4_05769</name>
</gene>
<reference evidence="1" key="1">
    <citation type="journal article" date="2014" name="Front. Microbiol.">
        <title>High frequency of phylogenetically diverse reductive dehalogenase-homologous genes in deep subseafloor sedimentary metagenomes.</title>
        <authorList>
            <person name="Kawai M."/>
            <person name="Futagami T."/>
            <person name="Toyoda A."/>
            <person name="Takaki Y."/>
            <person name="Nishi S."/>
            <person name="Hori S."/>
            <person name="Arai W."/>
            <person name="Tsubouchi T."/>
            <person name="Morono Y."/>
            <person name="Uchiyama I."/>
            <person name="Ito T."/>
            <person name="Fujiyama A."/>
            <person name="Inagaki F."/>
            <person name="Takami H."/>
        </authorList>
    </citation>
    <scope>NUCLEOTIDE SEQUENCE</scope>
    <source>
        <strain evidence="1">Expedition CK06-06</strain>
    </source>
</reference>
<proteinExistence type="predicted"/>
<comment type="caution">
    <text evidence="1">The sequence shown here is derived from an EMBL/GenBank/DDBJ whole genome shotgun (WGS) entry which is preliminary data.</text>
</comment>
<organism evidence="1">
    <name type="scientific">marine sediment metagenome</name>
    <dbReference type="NCBI Taxonomy" id="412755"/>
    <lineage>
        <taxon>unclassified sequences</taxon>
        <taxon>metagenomes</taxon>
        <taxon>ecological metagenomes</taxon>
    </lineage>
</organism>
<evidence type="ECO:0000313" key="1">
    <source>
        <dbReference type="EMBL" id="GAI65713.1"/>
    </source>
</evidence>
<accession>X1QBU9</accession>
<dbReference type="AlphaFoldDB" id="X1QBU9"/>
<protein>
    <submittedName>
        <fullName evidence="1">Uncharacterized protein</fullName>
    </submittedName>
</protein>